<keyword evidence="3" id="KW-1185">Reference proteome</keyword>
<proteinExistence type="predicted"/>
<dbReference type="Proteomes" id="UP000826661">
    <property type="component" value="Chromosome I"/>
</dbReference>
<dbReference type="AlphaFoldDB" id="A0A8G0L3Y6"/>
<gene>
    <name evidence="2" type="ORF">H0G86_001072</name>
</gene>
<name>A0A8G0L3Y6_9HYPO</name>
<feature type="region of interest" description="Disordered" evidence="1">
    <location>
        <begin position="80"/>
        <end position="104"/>
    </location>
</feature>
<protein>
    <submittedName>
        <fullName evidence="2">Uncharacterized protein</fullName>
    </submittedName>
</protein>
<accession>A0A8G0L3Y6</accession>
<evidence type="ECO:0000313" key="3">
    <source>
        <dbReference type="Proteomes" id="UP000826661"/>
    </source>
</evidence>
<sequence>MERLLEGRERSRSREEQGFCQVPCFRRSLVVKIWSLESGVSRTRMKCGVEVQVVVLVQAEEVEQAEEELTAQPGAAGVGNIKASARMGSRSSARRARTRAAGMNESGTIRNGLQWCFKPPPAMNLVIEEKGREVS</sequence>
<evidence type="ECO:0000256" key="1">
    <source>
        <dbReference type="SAM" id="MobiDB-lite"/>
    </source>
</evidence>
<reference evidence="2 3" key="1">
    <citation type="journal article" date="2021" name="BMC Genomics">
        <title>Telomere-to-telomere genome assembly of asparaginase-producing Trichoderma simmonsii.</title>
        <authorList>
            <person name="Chung D."/>
            <person name="Kwon Y.M."/>
            <person name="Yang Y."/>
        </authorList>
    </citation>
    <scope>NUCLEOTIDE SEQUENCE [LARGE SCALE GENOMIC DNA]</scope>
    <source>
        <strain evidence="2 3">GH-Sj1</strain>
    </source>
</reference>
<organism evidence="2 3">
    <name type="scientific">Trichoderma simmonsii</name>
    <dbReference type="NCBI Taxonomy" id="1491479"/>
    <lineage>
        <taxon>Eukaryota</taxon>
        <taxon>Fungi</taxon>
        <taxon>Dikarya</taxon>
        <taxon>Ascomycota</taxon>
        <taxon>Pezizomycotina</taxon>
        <taxon>Sordariomycetes</taxon>
        <taxon>Hypocreomycetidae</taxon>
        <taxon>Hypocreales</taxon>
        <taxon>Hypocreaceae</taxon>
        <taxon>Trichoderma</taxon>
    </lineage>
</organism>
<evidence type="ECO:0000313" key="2">
    <source>
        <dbReference type="EMBL" id="QYS93702.1"/>
    </source>
</evidence>
<dbReference type="EMBL" id="CP075864">
    <property type="protein sequence ID" value="QYS93702.1"/>
    <property type="molecule type" value="Genomic_DNA"/>
</dbReference>